<gene>
    <name evidence="1" type="ORF">F4821DRAFT_274836</name>
</gene>
<accession>A0ACC0CMG4</accession>
<reference evidence="1 2" key="1">
    <citation type="journal article" date="2022" name="New Phytol.">
        <title>Ecological generalism drives hyperdiversity of secondary metabolite gene clusters in xylarialean endophytes.</title>
        <authorList>
            <person name="Franco M.E.E."/>
            <person name="Wisecaver J.H."/>
            <person name="Arnold A.E."/>
            <person name="Ju Y.M."/>
            <person name="Slot J.C."/>
            <person name="Ahrendt S."/>
            <person name="Moore L.P."/>
            <person name="Eastman K.E."/>
            <person name="Scott K."/>
            <person name="Konkel Z."/>
            <person name="Mondo S.J."/>
            <person name="Kuo A."/>
            <person name="Hayes R.D."/>
            <person name="Haridas S."/>
            <person name="Andreopoulos B."/>
            <person name="Riley R."/>
            <person name="LaButti K."/>
            <person name="Pangilinan J."/>
            <person name="Lipzen A."/>
            <person name="Amirebrahimi M."/>
            <person name="Yan J."/>
            <person name="Adam C."/>
            <person name="Keymanesh K."/>
            <person name="Ng V."/>
            <person name="Louie K."/>
            <person name="Northen T."/>
            <person name="Drula E."/>
            <person name="Henrissat B."/>
            <person name="Hsieh H.M."/>
            <person name="Youens-Clark K."/>
            <person name="Lutzoni F."/>
            <person name="Miadlikowska J."/>
            <person name="Eastwood D.C."/>
            <person name="Hamelin R.C."/>
            <person name="Grigoriev I.V."/>
            <person name="U'Ren J.M."/>
        </authorList>
    </citation>
    <scope>NUCLEOTIDE SEQUENCE [LARGE SCALE GENOMIC DNA]</scope>
    <source>
        <strain evidence="1 2">ER1909</strain>
    </source>
</reference>
<name>A0ACC0CMG4_9PEZI</name>
<evidence type="ECO:0000313" key="1">
    <source>
        <dbReference type="EMBL" id="KAI6081585.1"/>
    </source>
</evidence>
<proteinExistence type="predicted"/>
<protein>
    <submittedName>
        <fullName evidence="1">Uncharacterized protein</fullName>
    </submittedName>
</protein>
<comment type="caution">
    <text evidence="1">The sequence shown here is derived from an EMBL/GenBank/DDBJ whole genome shotgun (WGS) entry which is preliminary data.</text>
</comment>
<evidence type="ECO:0000313" key="2">
    <source>
        <dbReference type="Proteomes" id="UP001497680"/>
    </source>
</evidence>
<organism evidence="1 2">
    <name type="scientific">Hypoxylon rubiginosum</name>
    <dbReference type="NCBI Taxonomy" id="110542"/>
    <lineage>
        <taxon>Eukaryota</taxon>
        <taxon>Fungi</taxon>
        <taxon>Dikarya</taxon>
        <taxon>Ascomycota</taxon>
        <taxon>Pezizomycotina</taxon>
        <taxon>Sordariomycetes</taxon>
        <taxon>Xylariomycetidae</taxon>
        <taxon>Xylariales</taxon>
        <taxon>Hypoxylaceae</taxon>
        <taxon>Hypoxylon</taxon>
    </lineage>
</organism>
<sequence>MSEQELSQAPSVSVDPKYAWRKGPRKFSPKSKKGCKTCKARRIKCDMDRPYCRRCVSTGRKCEGYTATSTTNNTSFGSDVHQAQNREQPEVAQHGPGHIAPGLRCPLHLPSAEIEECSALSFFDLKTLPGLNGCRKSPSWTRTLTYFANTVRSVHHAAVAVGALHRAYIFHEKAPGRVHAWDRSGGEKISNFALHHYNLAIRHLLKSSGSSNNTPRDSAVTLLVCYLFNCFDNLAGNHTQAFGHLRSGITLLNESRKEMKRSREGTQLSSDQALFGQITEQFGHLDAQAASFLPGWSRKIEHEDDVDDAKKPRCEIGPADIRLSSLTQAACQLEKLIPKVMELRRWEAETISKNDQIGTQENDSTKIAALRQFLRRQAELVCQLEEWYIGFTMLIPEEMCAWDGHLVRMLQLHYMTTSTILNVPAGKGEMGCDDFLPEFKRIVALASTISNKCSTVEEGCVQRETNSEPSFTLEMVIIPAVYIVGTKCRDPLLRREIISILRRNPRREGMWDSMTASRILEKVMQIEEGEDGADFAAGLKGMADIPLERRISEIHCGPYNARSVHGGNCTTVYYELCWSGGEKRAMHEVYECYCADKTKK</sequence>
<keyword evidence="2" id="KW-1185">Reference proteome</keyword>
<dbReference type="EMBL" id="MU394391">
    <property type="protein sequence ID" value="KAI6081585.1"/>
    <property type="molecule type" value="Genomic_DNA"/>
</dbReference>
<dbReference type="Proteomes" id="UP001497680">
    <property type="component" value="Unassembled WGS sequence"/>
</dbReference>